<dbReference type="Proteomes" id="UP001499959">
    <property type="component" value="Unassembled WGS sequence"/>
</dbReference>
<comment type="caution">
    <text evidence="1">The sequence shown here is derived from an EMBL/GenBank/DDBJ whole genome shotgun (WGS) entry which is preliminary data.</text>
</comment>
<name>A0ABP9B213_9GAMM</name>
<dbReference type="EMBL" id="BAABJE010000005">
    <property type="protein sequence ID" value="GAA4788852.1"/>
    <property type="molecule type" value="Genomic_DNA"/>
</dbReference>
<organism evidence="1 2">
    <name type="scientific">Lysobacter hankyongensis</name>
    <dbReference type="NCBI Taxonomy" id="1176535"/>
    <lineage>
        <taxon>Bacteria</taxon>
        <taxon>Pseudomonadati</taxon>
        <taxon>Pseudomonadota</taxon>
        <taxon>Gammaproteobacteria</taxon>
        <taxon>Lysobacterales</taxon>
        <taxon>Lysobacteraceae</taxon>
        <taxon>Lysobacter</taxon>
    </lineage>
</organism>
<keyword evidence="2" id="KW-1185">Reference proteome</keyword>
<reference evidence="2" key="1">
    <citation type="journal article" date="2019" name="Int. J. Syst. Evol. Microbiol.">
        <title>The Global Catalogue of Microorganisms (GCM) 10K type strain sequencing project: providing services to taxonomists for standard genome sequencing and annotation.</title>
        <authorList>
            <consortium name="The Broad Institute Genomics Platform"/>
            <consortium name="The Broad Institute Genome Sequencing Center for Infectious Disease"/>
            <person name="Wu L."/>
            <person name="Ma J."/>
        </authorList>
    </citation>
    <scope>NUCLEOTIDE SEQUENCE [LARGE SCALE GENOMIC DNA]</scope>
    <source>
        <strain evidence="2">JCM 18204</strain>
    </source>
</reference>
<sequence length="221" mass="25437">MSAIPKPSPITPKPRLSDRNAARFMCMPASKQMRFLRDLKFPKGTPQAFKPPFYAPAINGIREVVKDGLRGLLSARAKLERVTQESRRNNLKRVLDSFVSSPHSNRRLNLITAHRYYAQVRGLELRLSPHLVAKEGDEIRYIYFHEKAKQCNPEEARLTLEFGYWILRQNGVEVKPHQLELLDLFTGVLYRGSEPRVETIGTLEEMARLIDSLWPTIEQNG</sequence>
<evidence type="ECO:0000313" key="2">
    <source>
        <dbReference type="Proteomes" id="UP001499959"/>
    </source>
</evidence>
<gene>
    <name evidence="1" type="ORF">GCM10023307_12460</name>
</gene>
<proteinExistence type="predicted"/>
<protein>
    <submittedName>
        <fullName evidence="1">Uncharacterized protein</fullName>
    </submittedName>
</protein>
<accession>A0ABP9B213</accession>
<dbReference type="RefSeq" id="WP_345302452.1">
    <property type="nucleotide sequence ID" value="NZ_BAABJE010000005.1"/>
</dbReference>
<evidence type="ECO:0000313" key="1">
    <source>
        <dbReference type="EMBL" id="GAA4788852.1"/>
    </source>
</evidence>